<dbReference type="GO" id="GO:0005794">
    <property type="term" value="C:Golgi apparatus"/>
    <property type="evidence" value="ECO:0000318"/>
    <property type="project" value="GO_Central"/>
</dbReference>
<evidence type="ECO:0000313" key="2">
    <source>
        <dbReference type="EMBL" id="CBF81239.1"/>
    </source>
</evidence>
<accession>C8VFG7</accession>
<dbReference type="STRING" id="227321.C8VFG7"/>
<dbReference type="OMA" id="WVPSYQL"/>
<proteinExistence type="predicted"/>
<dbReference type="AlphaFoldDB" id="C8VFG7"/>
<dbReference type="Proteomes" id="UP000000560">
    <property type="component" value="Chromosome V"/>
</dbReference>
<feature type="region of interest" description="Disordered" evidence="1">
    <location>
        <begin position="141"/>
        <end position="168"/>
    </location>
</feature>
<name>C8VFG7_EMENI</name>
<dbReference type="EMBL" id="BN001305">
    <property type="protein sequence ID" value="CBF81239.1"/>
    <property type="molecule type" value="Genomic_DNA"/>
</dbReference>
<dbReference type="HOGENOM" id="CLU_064105_0_0_1"/>
<gene>
    <name evidence="2" type="ORF">ANIA_10705</name>
</gene>
<evidence type="ECO:0000256" key="1">
    <source>
        <dbReference type="SAM" id="MobiDB-lite"/>
    </source>
</evidence>
<keyword evidence="3" id="KW-1185">Reference proteome</keyword>
<reference evidence="3" key="1">
    <citation type="journal article" date="2005" name="Nature">
        <title>Sequencing of Aspergillus nidulans and comparative analysis with A. fumigatus and A. oryzae.</title>
        <authorList>
            <person name="Galagan J.E."/>
            <person name="Calvo S.E."/>
            <person name="Cuomo C."/>
            <person name="Ma L.J."/>
            <person name="Wortman J.R."/>
            <person name="Batzoglou S."/>
            <person name="Lee S.I."/>
            <person name="Basturkmen M."/>
            <person name="Spevak C.C."/>
            <person name="Clutterbuck J."/>
            <person name="Kapitonov V."/>
            <person name="Jurka J."/>
            <person name="Scazzocchio C."/>
            <person name="Farman M."/>
            <person name="Butler J."/>
            <person name="Purcell S."/>
            <person name="Harris S."/>
            <person name="Braus G.H."/>
            <person name="Draht O."/>
            <person name="Busch S."/>
            <person name="D'Enfert C."/>
            <person name="Bouchier C."/>
            <person name="Goldman G.H."/>
            <person name="Bell-Pedersen D."/>
            <person name="Griffiths-Jones S."/>
            <person name="Doonan J.H."/>
            <person name="Yu J."/>
            <person name="Vienken K."/>
            <person name="Pain A."/>
            <person name="Freitag M."/>
            <person name="Selker E.U."/>
            <person name="Archer D.B."/>
            <person name="Penalva M.A."/>
            <person name="Oakley B.R."/>
            <person name="Momany M."/>
            <person name="Tanaka T."/>
            <person name="Kumagai T."/>
            <person name="Asai K."/>
            <person name="Machida M."/>
            <person name="Nierman W.C."/>
            <person name="Denning D.W."/>
            <person name="Caddick M."/>
            <person name="Hynes M."/>
            <person name="Paoletti M."/>
            <person name="Fischer R."/>
            <person name="Miller B."/>
            <person name="Dyer P."/>
            <person name="Sachs M.S."/>
            <person name="Osmani S.A."/>
            <person name="Birren B.W."/>
        </authorList>
    </citation>
    <scope>NUCLEOTIDE SEQUENCE [LARGE SCALE GENOMIC DNA]</scope>
    <source>
        <strain evidence="3">FGSC A4 / ATCC 38163 / CBS 112.46 / NRRL 194 / M139</strain>
    </source>
</reference>
<feature type="compositionally biased region" description="Polar residues" evidence="1">
    <location>
        <begin position="194"/>
        <end position="208"/>
    </location>
</feature>
<sequence length="338" mass="37184">MPHWGRPPGAHLGRQNGRRGGQLVDGAMRVEEPSGEAESQFGLRSNRLDTRQLAGLRGRGDILRSSVLEHDDRQGSFDGADYDMYEDTNKTVAYAVQLAMEDNEDWLVERALERIRRAHSEGHKNVTLSNRELEALERRRLQAAPDPAESQQVKGSGSDIGATPASPYPLDTSIYDTWARTSTSVSPQSSTTTLRSTHQPAYLSSASRPSVFHAPPAIPGSLPDDYQQMPLHQTAQLSESRHNLHHPIDTQCGSLTRLAKTPYTSARSHALHGSPDLGALAARFVTNRDSESDESSPRKRSPASSGDDIPVMEVIKHKVPSSPTRVINRGIRQRVSRP</sequence>
<dbReference type="VEuPathDB" id="FungiDB:AN10705"/>
<dbReference type="GeneID" id="74896551"/>
<feature type="region of interest" description="Disordered" evidence="1">
    <location>
        <begin position="286"/>
        <end position="338"/>
    </location>
</feature>
<dbReference type="InParanoid" id="C8VFG7"/>
<dbReference type="OrthoDB" id="63113at2759"/>
<dbReference type="RefSeq" id="XP_050468189.1">
    <property type="nucleotide sequence ID" value="XM_050612247.1"/>
</dbReference>
<reference evidence="3" key="2">
    <citation type="journal article" date="2009" name="Fungal Genet. Biol.">
        <title>The 2008 update of the Aspergillus nidulans genome annotation: a community effort.</title>
        <authorList>
            <person name="Wortman J.R."/>
            <person name="Gilsenan J.M."/>
            <person name="Joardar V."/>
            <person name="Deegan J."/>
            <person name="Clutterbuck J."/>
            <person name="Andersen M.R."/>
            <person name="Archer D."/>
            <person name="Bencina M."/>
            <person name="Braus G."/>
            <person name="Coutinho P."/>
            <person name="von Dohren H."/>
            <person name="Doonan J."/>
            <person name="Driessen A.J."/>
            <person name="Durek P."/>
            <person name="Espeso E."/>
            <person name="Fekete E."/>
            <person name="Flipphi M."/>
            <person name="Estrada C.G."/>
            <person name="Geysens S."/>
            <person name="Goldman G."/>
            <person name="de Groot P.W."/>
            <person name="Hansen K."/>
            <person name="Harris S.D."/>
            <person name="Heinekamp T."/>
            <person name="Helmstaedt K."/>
            <person name="Henrissat B."/>
            <person name="Hofmann G."/>
            <person name="Homan T."/>
            <person name="Horio T."/>
            <person name="Horiuchi H."/>
            <person name="James S."/>
            <person name="Jones M."/>
            <person name="Karaffa L."/>
            <person name="Karanyi Z."/>
            <person name="Kato M."/>
            <person name="Keller N."/>
            <person name="Kelly D.E."/>
            <person name="Kiel J.A."/>
            <person name="Kim J.M."/>
            <person name="van der Klei I.J."/>
            <person name="Klis F.M."/>
            <person name="Kovalchuk A."/>
            <person name="Krasevec N."/>
            <person name="Kubicek C.P."/>
            <person name="Liu B."/>
            <person name="Maccabe A."/>
            <person name="Meyer V."/>
            <person name="Mirabito P."/>
            <person name="Miskei M."/>
            <person name="Mos M."/>
            <person name="Mullins J."/>
            <person name="Nelson D.R."/>
            <person name="Nielsen J."/>
            <person name="Oakley B.R."/>
            <person name="Osmani S.A."/>
            <person name="Pakula T."/>
            <person name="Paszewski A."/>
            <person name="Paulsen I."/>
            <person name="Pilsyk S."/>
            <person name="Pocsi I."/>
            <person name="Punt P.J."/>
            <person name="Ram A.F."/>
            <person name="Ren Q."/>
            <person name="Robellet X."/>
            <person name="Robson G."/>
            <person name="Seiboth B."/>
            <person name="van Solingen P."/>
            <person name="Specht T."/>
            <person name="Sun J."/>
            <person name="Taheri-Talesh N."/>
            <person name="Takeshita N."/>
            <person name="Ussery D."/>
            <person name="vanKuyk P.A."/>
            <person name="Visser H."/>
            <person name="van de Vondervoort P.J."/>
            <person name="de Vries R.P."/>
            <person name="Walton J."/>
            <person name="Xiang X."/>
            <person name="Xiong Y."/>
            <person name="Zeng A.P."/>
            <person name="Brandt B.W."/>
            <person name="Cornell M.J."/>
            <person name="van den Hondel C.A."/>
            <person name="Visser J."/>
            <person name="Oliver S.G."/>
            <person name="Turner G."/>
        </authorList>
    </citation>
    <scope>GENOME REANNOTATION</scope>
    <source>
        <strain evidence="3">FGSC A4 / ATCC 38163 / CBS 112.46 / NRRL 194 / M139</strain>
    </source>
</reference>
<feature type="compositionally biased region" description="Low complexity" evidence="1">
    <location>
        <begin position="181"/>
        <end position="193"/>
    </location>
</feature>
<dbReference type="KEGG" id="ani:ANIA_10705"/>
<feature type="region of interest" description="Disordered" evidence="1">
    <location>
        <begin position="1"/>
        <end position="41"/>
    </location>
</feature>
<organism evidence="2 3">
    <name type="scientific">Emericella nidulans (strain FGSC A4 / ATCC 38163 / CBS 112.46 / NRRL 194 / M139)</name>
    <name type="common">Aspergillus nidulans</name>
    <dbReference type="NCBI Taxonomy" id="227321"/>
    <lineage>
        <taxon>Eukaryota</taxon>
        <taxon>Fungi</taxon>
        <taxon>Dikarya</taxon>
        <taxon>Ascomycota</taxon>
        <taxon>Pezizomycotina</taxon>
        <taxon>Eurotiomycetes</taxon>
        <taxon>Eurotiomycetidae</taxon>
        <taxon>Eurotiales</taxon>
        <taxon>Aspergillaceae</taxon>
        <taxon>Aspergillus</taxon>
        <taxon>Aspergillus subgen. Nidulantes</taxon>
    </lineage>
</organism>
<evidence type="ECO:0000313" key="3">
    <source>
        <dbReference type="Proteomes" id="UP000000560"/>
    </source>
</evidence>
<feature type="region of interest" description="Disordered" evidence="1">
    <location>
        <begin position="181"/>
        <end position="227"/>
    </location>
</feature>
<protein>
    <submittedName>
        <fullName evidence="2">Uncharacterized protein</fullName>
    </submittedName>
</protein>